<evidence type="ECO:0000259" key="8">
    <source>
        <dbReference type="PROSITE" id="PS50859"/>
    </source>
</evidence>
<keyword evidence="6" id="KW-0175">Coiled coil</keyword>
<feature type="domain" description="Longin" evidence="8">
    <location>
        <begin position="53"/>
        <end position="121"/>
    </location>
</feature>
<keyword evidence="7" id="KW-0812">Transmembrane</keyword>
<dbReference type="VEuPathDB" id="AmoebaDB:EIN_492420"/>
<comment type="subcellular location">
    <subcellularLocation>
        <location evidence="1">Cytoplasmic vesicle membrane</location>
    </subcellularLocation>
    <subcellularLocation>
        <location evidence="5">Endomembrane system</location>
        <topology evidence="5">Single-pass type IV membrane protein</topology>
    </subcellularLocation>
</comment>
<dbReference type="Gene3D" id="3.30.450.50">
    <property type="entry name" value="Longin domain"/>
    <property type="match status" value="1"/>
</dbReference>
<dbReference type="InterPro" id="IPR042855">
    <property type="entry name" value="V_SNARE_CC"/>
</dbReference>
<reference evidence="10 11" key="1">
    <citation type="submission" date="2012-10" db="EMBL/GenBank/DDBJ databases">
        <authorList>
            <person name="Zafar N."/>
            <person name="Inman J."/>
            <person name="Hall N."/>
            <person name="Lorenzi H."/>
            <person name="Caler E."/>
        </authorList>
    </citation>
    <scope>NUCLEOTIDE SEQUENCE [LARGE SCALE GENOMIC DNA]</scope>
    <source>
        <strain evidence="10 11">IP1</strain>
    </source>
</reference>
<keyword evidence="11" id="KW-1185">Reference proteome</keyword>
<keyword evidence="3 7" id="KW-0472">Membrane</keyword>
<dbReference type="Pfam" id="PF00957">
    <property type="entry name" value="Synaptobrevin"/>
    <property type="match status" value="1"/>
</dbReference>
<evidence type="ECO:0000259" key="9">
    <source>
        <dbReference type="PROSITE" id="PS50892"/>
    </source>
</evidence>
<dbReference type="CDD" id="cd15843">
    <property type="entry name" value="R-SNARE"/>
    <property type="match status" value="1"/>
</dbReference>
<evidence type="ECO:0000313" key="11">
    <source>
        <dbReference type="Proteomes" id="UP000014680"/>
    </source>
</evidence>
<evidence type="ECO:0000256" key="4">
    <source>
        <dbReference type="ARBA" id="ARBA00023329"/>
    </source>
</evidence>
<evidence type="ECO:0000313" key="10">
    <source>
        <dbReference type="EMBL" id="ELP88993.1"/>
    </source>
</evidence>
<dbReference type="InterPro" id="IPR011012">
    <property type="entry name" value="Longin-like_dom_sf"/>
</dbReference>
<evidence type="ECO:0000256" key="6">
    <source>
        <dbReference type="PROSITE-ProRule" id="PRU00290"/>
    </source>
</evidence>
<feature type="domain" description="V-SNARE coiled-coil homology" evidence="9">
    <location>
        <begin position="135"/>
        <end position="195"/>
    </location>
</feature>
<evidence type="ECO:0000256" key="3">
    <source>
        <dbReference type="ARBA" id="ARBA00023136"/>
    </source>
</evidence>
<dbReference type="SMART" id="SM01270">
    <property type="entry name" value="Longin"/>
    <property type="match status" value="1"/>
</dbReference>
<evidence type="ECO:0000256" key="7">
    <source>
        <dbReference type="SAM" id="Phobius"/>
    </source>
</evidence>
<dbReference type="PANTHER" id="PTHR21136:SF168">
    <property type="entry name" value="VESICLE-ASSOCIATED MEMBRANE PROTEIN 9"/>
    <property type="match status" value="1"/>
</dbReference>
<keyword evidence="4" id="KW-0968">Cytoplasmic vesicle</keyword>
<protein>
    <submittedName>
        <fullName evidence="10">Vesicle-associated membrane protein, putative</fullName>
    </submittedName>
</protein>
<proteinExistence type="inferred from homology"/>
<evidence type="ECO:0000256" key="1">
    <source>
        <dbReference type="ARBA" id="ARBA00004156"/>
    </source>
</evidence>
<evidence type="ECO:0000256" key="5">
    <source>
        <dbReference type="ARBA" id="ARBA00046280"/>
    </source>
</evidence>
<organism evidence="10 11">
    <name type="scientific">Entamoeba invadens IP1</name>
    <dbReference type="NCBI Taxonomy" id="370355"/>
    <lineage>
        <taxon>Eukaryota</taxon>
        <taxon>Amoebozoa</taxon>
        <taxon>Evosea</taxon>
        <taxon>Archamoebae</taxon>
        <taxon>Mastigamoebida</taxon>
        <taxon>Entamoebidae</taxon>
        <taxon>Entamoeba</taxon>
    </lineage>
</organism>
<dbReference type="Proteomes" id="UP000014680">
    <property type="component" value="Unassembled WGS sequence"/>
</dbReference>
<gene>
    <name evidence="10" type="ORF">EIN_492420</name>
</gene>
<feature type="transmembrane region" description="Helical" evidence="7">
    <location>
        <begin position="199"/>
        <end position="218"/>
    </location>
</feature>
<dbReference type="Gene3D" id="1.20.5.110">
    <property type="match status" value="1"/>
</dbReference>
<dbReference type="RefSeq" id="XP_004255764.1">
    <property type="nucleotide sequence ID" value="XM_004255716.1"/>
</dbReference>
<dbReference type="SUPFAM" id="SSF58038">
    <property type="entry name" value="SNARE fusion complex"/>
    <property type="match status" value="1"/>
</dbReference>
<dbReference type="GO" id="GO:0012505">
    <property type="term" value="C:endomembrane system"/>
    <property type="evidence" value="ECO:0007669"/>
    <property type="project" value="UniProtKB-SubCell"/>
</dbReference>
<dbReference type="OMA" id="HYENRIV"/>
<comment type="similarity">
    <text evidence="2">Belongs to the synaptobrevin family.</text>
</comment>
<dbReference type="KEGG" id="eiv:EIN_492420"/>
<dbReference type="PANTHER" id="PTHR21136">
    <property type="entry name" value="SNARE PROTEINS"/>
    <property type="match status" value="1"/>
</dbReference>
<dbReference type="InterPro" id="IPR010908">
    <property type="entry name" value="Longin_dom"/>
</dbReference>
<dbReference type="Pfam" id="PF13774">
    <property type="entry name" value="Longin"/>
    <property type="match status" value="1"/>
</dbReference>
<dbReference type="GO" id="GO:0030659">
    <property type="term" value="C:cytoplasmic vesicle membrane"/>
    <property type="evidence" value="ECO:0007669"/>
    <property type="project" value="UniProtKB-SubCell"/>
</dbReference>
<name>A0A0A1U424_ENTIV</name>
<evidence type="ECO:0000256" key="2">
    <source>
        <dbReference type="ARBA" id="ARBA00008025"/>
    </source>
</evidence>
<dbReference type="OrthoDB" id="248747at2759"/>
<dbReference type="AlphaFoldDB" id="A0A0A1U424"/>
<dbReference type="SUPFAM" id="SSF64356">
    <property type="entry name" value="SNARE-like"/>
    <property type="match status" value="1"/>
</dbReference>
<dbReference type="EMBL" id="KB206684">
    <property type="protein sequence ID" value="ELP88993.1"/>
    <property type="molecule type" value="Genomic_DNA"/>
</dbReference>
<dbReference type="InterPro" id="IPR051097">
    <property type="entry name" value="Synaptobrevin-like_transport"/>
</dbReference>
<dbReference type="CDD" id="cd14824">
    <property type="entry name" value="Longin"/>
    <property type="match status" value="1"/>
</dbReference>
<keyword evidence="7" id="KW-1133">Transmembrane helix</keyword>
<dbReference type="PROSITE" id="PS50859">
    <property type="entry name" value="LONGIN"/>
    <property type="match status" value="1"/>
</dbReference>
<dbReference type="GeneID" id="14887958"/>
<accession>A0A0A1U424</accession>
<sequence>MSNSLRQYDPGPNILYCSVSYKTTILAEYYEVLLPGSDEIIKQILSKPTSGKNFIVHEPLKFCMLTTDVVTVMTIIGITFPQDRAFDFIDDVVVNFSKLFNTNKLDTLPPRSLNNTFAPMLKQKISHFNDLTNDPLNKIQQTLDQTVTKVNENVDKMLDRGNDLDNLQGESEMLLRDSESMFNNSVELKRKFQRRNIKLYIAFAMFIFFVVFIGSWVFCGVRFQRCRRA</sequence>
<dbReference type="PROSITE" id="PS50892">
    <property type="entry name" value="V_SNARE"/>
    <property type="match status" value="1"/>
</dbReference>